<name>A0ABR2YUP3_9CHLO</name>
<evidence type="ECO:0000313" key="4">
    <source>
        <dbReference type="Proteomes" id="UP001491310"/>
    </source>
</evidence>
<feature type="compositionally biased region" description="Polar residues" evidence="2">
    <location>
        <begin position="198"/>
        <end position="209"/>
    </location>
</feature>
<evidence type="ECO:0000256" key="1">
    <source>
        <dbReference type="ARBA" id="ARBA00022737"/>
    </source>
</evidence>
<dbReference type="PANTHER" id="PTHR23084:SF179">
    <property type="entry name" value="OS10G0565000 PROTEIN"/>
    <property type="match status" value="1"/>
</dbReference>
<dbReference type="SMART" id="SM00698">
    <property type="entry name" value="MORN"/>
    <property type="match status" value="6"/>
</dbReference>
<keyword evidence="1" id="KW-0677">Repeat</keyword>
<gene>
    <name evidence="3" type="ORF">WJX75_004728</name>
</gene>
<evidence type="ECO:0000313" key="3">
    <source>
        <dbReference type="EMBL" id="KAK9915100.1"/>
    </source>
</evidence>
<dbReference type="SUPFAM" id="SSF82185">
    <property type="entry name" value="Histone H3 K4-specific methyltransferase SET7/9 N-terminal domain"/>
    <property type="match status" value="2"/>
</dbReference>
<evidence type="ECO:0000256" key="2">
    <source>
        <dbReference type="SAM" id="MobiDB-lite"/>
    </source>
</evidence>
<protein>
    <submittedName>
        <fullName evidence="3">Uncharacterized protein</fullName>
    </submittedName>
</protein>
<dbReference type="InterPro" id="IPR036872">
    <property type="entry name" value="CH_dom_sf"/>
</dbReference>
<reference evidence="3 4" key="1">
    <citation type="journal article" date="2024" name="Nat. Commun.">
        <title>Phylogenomics reveals the evolutionary origins of lichenization in chlorophyte algae.</title>
        <authorList>
            <person name="Puginier C."/>
            <person name="Libourel C."/>
            <person name="Otte J."/>
            <person name="Skaloud P."/>
            <person name="Haon M."/>
            <person name="Grisel S."/>
            <person name="Petersen M."/>
            <person name="Berrin J.G."/>
            <person name="Delaux P.M."/>
            <person name="Dal Grande F."/>
            <person name="Keller J."/>
        </authorList>
    </citation>
    <scope>NUCLEOTIDE SEQUENCE [LARGE SCALE GENOMIC DNA]</scope>
    <source>
        <strain evidence="3 4">SAG 216-7</strain>
    </source>
</reference>
<dbReference type="Proteomes" id="UP001491310">
    <property type="component" value="Unassembled WGS sequence"/>
</dbReference>
<proteinExistence type="predicted"/>
<organism evidence="3 4">
    <name type="scientific">Coccomyxa subellipsoidea</name>
    <dbReference type="NCBI Taxonomy" id="248742"/>
    <lineage>
        <taxon>Eukaryota</taxon>
        <taxon>Viridiplantae</taxon>
        <taxon>Chlorophyta</taxon>
        <taxon>core chlorophytes</taxon>
        <taxon>Trebouxiophyceae</taxon>
        <taxon>Trebouxiophyceae incertae sedis</taxon>
        <taxon>Coccomyxaceae</taxon>
        <taxon>Coccomyxa</taxon>
    </lineage>
</organism>
<dbReference type="Gene3D" id="1.10.418.10">
    <property type="entry name" value="Calponin-like domain"/>
    <property type="match status" value="1"/>
</dbReference>
<dbReference type="Pfam" id="PF02493">
    <property type="entry name" value="MORN"/>
    <property type="match status" value="6"/>
</dbReference>
<feature type="region of interest" description="Disordered" evidence="2">
    <location>
        <begin position="144"/>
        <end position="211"/>
    </location>
</feature>
<feature type="region of interest" description="Disordered" evidence="2">
    <location>
        <begin position="230"/>
        <end position="288"/>
    </location>
</feature>
<comment type="caution">
    <text evidence="3">The sequence shown here is derived from an EMBL/GenBank/DDBJ whole genome shotgun (WGS) entry which is preliminary data.</text>
</comment>
<dbReference type="PANTHER" id="PTHR23084">
    <property type="entry name" value="PHOSPHATIDYLINOSITOL-4-PHOSPHATE 5-KINASE RELATED"/>
    <property type="match status" value="1"/>
</dbReference>
<sequence>MDSAEDLAWASNLLGLELHRLDQVSLGSRYEYEFVHNYRVLKSAFERLNVIKFVDRQRLMSSAEPHEALLRWFHNRYADIPVRSSYDPMKQRRATQGGDIKAIPVPVKTGKISTPMADIGGRAIKPSGIPKVTKVPRLELRKAAATKAGSGGVPATPRGPVSESKAGFSHGAIPRNALMQPRSVGGSSAVPRLRCPSSAAQGTENQSLIANRPAQVPKLSWIRKAAQKLSHTVAETPRTAALTAGKAETPPRRLLHVSPKRPPADTDAEQQCPRPPVDSHPLADSATPADISTVVSSLRDDVSEPSPAVLRLRALRQRAVSPEAARKRRSALRCAPPDSATSLNSARGARAKDPAARRRNSLAGMELGAILLSPDKAACLASASCKIETADSIAQAAATTVLRAIPELQLLLKDIGSSNRDGYLHRGKLRCRRWMVGAMIPRTRELLMHVRQLSQLAIDDPGARARVRRAKRLLKELSAAEQSFADVCDQIAKAERFFPVPGIGHGEQTARESPADSKAGARQLEVNLRAVGQAMLDLQQLWVELAPHSPWAATAKAARQSPGARLPDARSGVRFSLASDVTGDPPTIRTKLAASAASSPALPSSTDEAGMASPVRKVTFPSGHKYFGQINNGTMHGLGVYAFDSTQARYEGEFLDGAFEGVGAETFADGMYVGSFRNGLRHGLGVCHYRNGDYYEGGWRAGLRHGWGMQQCTDGSNYVGAYCVGQRRGCGIYSFPNGDRYEGECAADAPNGHGVYRFAASGAVLEGTWEAGAKHGWAVVTVGSQQSYGRWEAGTLISLAPLEPDAALEDGEEAELEDDEAEARDVAAETARTARAAGLRAIRIADDHWRAAGPMQMELQELLQRAQAAARTARQLAKPLMN</sequence>
<dbReference type="Gene3D" id="2.20.110.10">
    <property type="entry name" value="Histone H3 K4-specific methyltransferase SET7/9 N-terminal domain"/>
    <property type="match status" value="3"/>
</dbReference>
<accession>A0ABR2YUP3</accession>
<feature type="region of interest" description="Disordered" evidence="2">
    <location>
        <begin position="321"/>
        <end position="358"/>
    </location>
</feature>
<dbReference type="InterPro" id="IPR003409">
    <property type="entry name" value="MORN"/>
</dbReference>
<keyword evidence="4" id="KW-1185">Reference proteome</keyword>
<dbReference type="EMBL" id="JALJOT010000005">
    <property type="protein sequence ID" value="KAK9915100.1"/>
    <property type="molecule type" value="Genomic_DNA"/>
</dbReference>